<reference evidence="2" key="1">
    <citation type="submission" date="2020-11" db="EMBL/GenBank/DDBJ databases">
        <title>Isolation and identification of active actinomycetes.</title>
        <authorList>
            <person name="Yu B."/>
        </authorList>
    </citation>
    <scope>NUCLEOTIDE SEQUENCE</scope>
    <source>
        <strain evidence="2">NEAU-YB345</strain>
    </source>
</reference>
<evidence type="ECO:0000259" key="1">
    <source>
        <dbReference type="PROSITE" id="PS51186"/>
    </source>
</evidence>
<dbReference type="SUPFAM" id="SSF55729">
    <property type="entry name" value="Acyl-CoA N-acyltransferases (Nat)"/>
    <property type="match status" value="1"/>
</dbReference>
<evidence type="ECO:0000313" key="2">
    <source>
        <dbReference type="EMBL" id="MBF9068214.1"/>
    </source>
</evidence>
<sequence>MTDSTAETEARQLRDDRVELRPITIPAAADLRSGGKGGFAWVHDGPFGGTLDACGALLKADAAGVYQQAWGAWAVIRLADGLAIGGCGFHGAPLDGVVEIGYDLAASARGQGFASAAARLVTAYALSHDDVDLVVAHTEPANTASQAVLTRIGFTRDGADGDLYRFVHPRR</sequence>
<dbReference type="PANTHER" id="PTHR43441">
    <property type="entry name" value="RIBOSOMAL-PROTEIN-SERINE ACETYLTRANSFERASE"/>
    <property type="match status" value="1"/>
</dbReference>
<evidence type="ECO:0000313" key="3">
    <source>
        <dbReference type="Proteomes" id="UP000657385"/>
    </source>
</evidence>
<dbReference type="RefSeq" id="WP_196193365.1">
    <property type="nucleotide sequence ID" value="NZ_JADPRT010000003.1"/>
</dbReference>
<dbReference type="InterPro" id="IPR000182">
    <property type="entry name" value="GNAT_dom"/>
</dbReference>
<gene>
    <name evidence="2" type="ORF">I2501_09210</name>
</gene>
<dbReference type="Pfam" id="PF13302">
    <property type="entry name" value="Acetyltransf_3"/>
    <property type="match status" value="1"/>
</dbReference>
<name>A0A931B0K5_9ACTN</name>
<dbReference type="PANTHER" id="PTHR43441:SF6">
    <property type="entry name" value="N-ACETYLTRANSFERASE DOMAIN-CONTAINING PROTEIN"/>
    <property type="match status" value="1"/>
</dbReference>
<keyword evidence="3" id="KW-1185">Reference proteome</keyword>
<dbReference type="Proteomes" id="UP000657385">
    <property type="component" value="Unassembled WGS sequence"/>
</dbReference>
<dbReference type="PROSITE" id="PS51186">
    <property type="entry name" value="GNAT"/>
    <property type="match status" value="1"/>
</dbReference>
<dbReference type="InterPro" id="IPR016181">
    <property type="entry name" value="Acyl_CoA_acyltransferase"/>
</dbReference>
<dbReference type="GO" id="GO:0008999">
    <property type="term" value="F:protein-N-terminal-alanine acetyltransferase activity"/>
    <property type="evidence" value="ECO:0007669"/>
    <property type="project" value="TreeGrafter"/>
</dbReference>
<dbReference type="EMBL" id="JADPRT010000003">
    <property type="protein sequence ID" value="MBF9068214.1"/>
    <property type="molecule type" value="Genomic_DNA"/>
</dbReference>
<dbReference type="InterPro" id="IPR051908">
    <property type="entry name" value="Ribosomal_N-acetyltransferase"/>
</dbReference>
<dbReference type="Gene3D" id="3.40.630.30">
    <property type="match status" value="1"/>
</dbReference>
<proteinExistence type="predicted"/>
<organism evidence="2 3">
    <name type="scientific">Streptacidiphilus fuscans</name>
    <dbReference type="NCBI Taxonomy" id="2789292"/>
    <lineage>
        <taxon>Bacteria</taxon>
        <taxon>Bacillati</taxon>
        <taxon>Actinomycetota</taxon>
        <taxon>Actinomycetes</taxon>
        <taxon>Kitasatosporales</taxon>
        <taxon>Streptomycetaceae</taxon>
        <taxon>Streptacidiphilus</taxon>
    </lineage>
</organism>
<feature type="domain" description="N-acetyltransferase" evidence="1">
    <location>
        <begin position="18"/>
        <end position="171"/>
    </location>
</feature>
<dbReference type="AlphaFoldDB" id="A0A931B0K5"/>
<dbReference type="GO" id="GO:1990189">
    <property type="term" value="F:protein N-terminal-serine acetyltransferase activity"/>
    <property type="evidence" value="ECO:0007669"/>
    <property type="project" value="TreeGrafter"/>
</dbReference>
<protein>
    <submittedName>
        <fullName evidence="2">GNAT family N-acetyltransferase</fullName>
    </submittedName>
</protein>
<comment type="caution">
    <text evidence="2">The sequence shown here is derived from an EMBL/GenBank/DDBJ whole genome shotgun (WGS) entry which is preliminary data.</text>
</comment>
<dbReference type="GO" id="GO:0005737">
    <property type="term" value="C:cytoplasm"/>
    <property type="evidence" value="ECO:0007669"/>
    <property type="project" value="TreeGrafter"/>
</dbReference>
<accession>A0A931B0K5</accession>